<protein>
    <recommendedName>
        <fullName evidence="3">Polyketide cyclase/dehydrase</fullName>
    </recommendedName>
</protein>
<name>A0AAV3TXG0_9ALTE</name>
<proteinExistence type="predicted"/>
<dbReference type="InterPro" id="IPR019587">
    <property type="entry name" value="Polyketide_cyclase/dehydratase"/>
</dbReference>
<sequence>MNINENAVLKISKNIEIQVPVERVWDLQANIDQWPKWHPEITYAKLATSLEPGKTFVWKSSGFKLSHLPSGE</sequence>
<organism evidence="1 2">
    <name type="scientific">Halioxenophilus aromaticivorans</name>
    <dbReference type="NCBI Taxonomy" id="1306992"/>
    <lineage>
        <taxon>Bacteria</taxon>
        <taxon>Pseudomonadati</taxon>
        <taxon>Pseudomonadota</taxon>
        <taxon>Gammaproteobacteria</taxon>
        <taxon>Alteromonadales</taxon>
        <taxon>Alteromonadaceae</taxon>
        <taxon>Halioxenophilus</taxon>
    </lineage>
</organism>
<evidence type="ECO:0008006" key="3">
    <source>
        <dbReference type="Google" id="ProtNLM"/>
    </source>
</evidence>
<dbReference type="RefSeq" id="WP_345416749.1">
    <property type="nucleotide sequence ID" value="NZ_AP031496.1"/>
</dbReference>
<accession>A0AAV3TXG0</accession>
<dbReference type="EMBL" id="BAABLX010000004">
    <property type="protein sequence ID" value="GAA4932142.1"/>
    <property type="molecule type" value="Genomic_DNA"/>
</dbReference>
<gene>
    <name evidence="1" type="ORF">GCM10025791_05690</name>
</gene>
<dbReference type="InterPro" id="IPR023393">
    <property type="entry name" value="START-like_dom_sf"/>
</dbReference>
<dbReference type="Pfam" id="PF10604">
    <property type="entry name" value="Polyketide_cyc2"/>
    <property type="match status" value="1"/>
</dbReference>
<evidence type="ECO:0000313" key="1">
    <source>
        <dbReference type="EMBL" id="GAA4932142.1"/>
    </source>
</evidence>
<dbReference type="AlphaFoldDB" id="A0AAV3TXG0"/>
<comment type="caution">
    <text evidence="1">The sequence shown here is derived from an EMBL/GenBank/DDBJ whole genome shotgun (WGS) entry which is preliminary data.</text>
</comment>
<dbReference type="SUPFAM" id="SSF55961">
    <property type="entry name" value="Bet v1-like"/>
    <property type="match status" value="1"/>
</dbReference>
<evidence type="ECO:0000313" key="2">
    <source>
        <dbReference type="Proteomes" id="UP001409585"/>
    </source>
</evidence>
<keyword evidence="2" id="KW-1185">Reference proteome</keyword>
<reference evidence="2" key="1">
    <citation type="journal article" date="2019" name="Int. J. Syst. Evol. Microbiol.">
        <title>The Global Catalogue of Microorganisms (GCM) 10K type strain sequencing project: providing services to taxonomists for standard genome sequencing and annotation.</title>
        <authorList>
            <consortium name="The Broad Institute Genomics Platform"/>
            <consortium name="The Broad Institute Genome Sequencing Center for Infectious Disease"/>
            <person name="Wu L."/>
            <person name="Ma J."/>
        </authorList>
    </citation>
    <scope>NUCLEOTIDE SEQUENCE [LARGE SCALE GENOMIC DNA]</scope>
    <source>
        <strain evidence="2">JCM 19134</strain>
    </source>
</reference>
<dbReference type="Gene3D" id="3.30.530.20">
    <property type="match status" value="1"/>
</dbReference>
<dbReference type="Proteomes" id="UP001409585">
    <property type="component" value="Unassembled WGS sequence"/>
</dbReference>